<dbReference type="Pfam" id="PF13560">
    <property type="entry name" value="HTH_31"/>
    <property type="match status" value="1"/>
</dbReference>
<dbReference type="SMART" id="SM00530">
    <property type="entry name" value="HTH_XRE"/>
    <property type="match status" value="1"/>
</dbReference>
<dbReference type="CDD" id="cd00093">
    <property type="entry name" value="HTH_XRE"/>
    <property type="match status" value="1"/>
</dbReference>
<evidence type="ECO:0000259" key="2">
    <source>
        <dbReference type="PROSITE" id="PS50943"/>
    </source>
</evidence>
<dbReference type="RefSeq" id="WP_307636237.1">
    <property type="nucleotide sequence ID" value="NZ_JAUSRR010000003.1"/>
</dbReference>
<dbReference type="AlphaFoldDB" id="A0AAW8DT60"/>
<evidence type="ECO:0000313" key="4">
    <source>
        <dbReference type="Proteomes" id="UP001244295"/>
    </source>
</evidence>
<dbReference type="SUPFAM" id="SSF47413">
    <property type="entry name" value="lambda repressor-like DNA-binding domains"/>
    <property type="match status" value="1"/>
</dbReference>
<sequence>MPNIATILKAEISRVARKEVRAEIETLRKASAQHRSAIAALRRQVDSLEKELRRVHKGAARVRSSPDAAASTEQAPARRFSAARLAAHRGKLGLSAAAYGQLVGVSGQTIYHWEQGKARPRAAQLQALAGVRGMGKRDVQQHLSAA</sequence>
<protein>
    <submittedName>
        <fullName evidence="3">DNA-binding transcriptional regulator YiaG</fullName>
    </submittedName>
</protein>
<evidence type="ECO:0000256" key="1">
    <source>
        <dbReference type="SAM" id="MobiDB-lite"/>
    </source>
</evidence>
<comment type="caution">
    <text evidence="3">The sequence shown here is derived from an EMBL/GenBank/DDBJ whole genome shotgun (WGS) entry which is preliminary data.</text>
</comment>
<feature type="domain" description="HTH cro/C1-type" evidence="2">
    <location>
        <begin position="85"/>
        <end position="131"/>
    </location>
</feature>
<dbReference type="Gene3D" id="1.10.260.40">
    <property type="entry name" value="lambda repressor-like DNA-binding domains"/>
    <property type="match status" value="1"/>
</dbReference>
<keyword evidence="3" id="KW-0238">DNA-binding</keyword>
<reference evidence="3" key="1">
    <citation type="submission" date="2023-07" db="EMBL/GenBank/DDBJ databases">
        <title>Sorghum-associated microbial communities from plants grown in Nebraska, USA.</title>
        <authorList>
            <person name="Schachtman D."/>
        </authorList>
    </citation>
    <scope>NUCLEOTIDE SEQUENCE</scope>
    <source>
        <strain evidence="3">DS2795</strain>
    </source>
</reference>
<feature type="region of interest" description="Disordered" evidence="1">
    <location>
        <begin position="56"/>
        <end position="78"/>
    </location>
</feature>
<gene>
    <name evidence="3" type="ORF">J2W25_001647</name>
</gene>
<name>A0AAW8DT60_9BURK</name>
<dbReference type="GO" id="GO:0003677">
    <property type="term" value="F:DNA binding"/>
    <property type="evidence" value="ECO:0007669"/>
    <property type="project" value="UniProtKB-KW"/>
</dbReference>
<dbReference type="InterPro" id="IPR010982">
    <property type="entry name" value="Lambda_DNA-bd_dom_sf"/>
</dbReference>
<dbReference type="Proteomes" id="UP001244295">
    <property type="component" value="Unassembled WGS sequence"/>
</dbReference>
<organism evidence="3 4">
    <name type="scientific">Variovorax boronicumulans</name>
    <dbReference type="NCBI Taxonomy" id="436515"/>
    <lineage>
        <taxon>Bacteria</taxon>
        <taxon>Pseudomonadati</taxon>
        <taxon>Pseudomonadota</taxon>
        <taxon>Betaproteobacteria</taxon>
        <taxon>Burkholderiales</taxon>
        <taxon>Comamonadaceae</taxon>
        <taxon>Variovorax</taxon>
    </lineage>
</organism>
<proteinExistence type="predicted"/>
<accession>A0AAW8DT60</accession>
<evidence type="ECO:0000313" key="3">
    <source>
        <dbReference type="EMBL" id="MDP9922626.1"/>
    </source>
</evidence>
<dbReference type="EMBL" id="JAUSRR010000003">
    <property type="protein sequence ID" value="MDP9922626.1"/>
    <property type="molecule type" value="Genomic_DNA"/>
</dbReference>
<dbReference type="PROSITE" id="PS50943">
    <property type="entry name" value="HTH_CROC1"/>
    <property type="match status" value="1"/>
</dbReference>
<dbReference type="InterPro" id="IPR001387">
    <property type="entry name" value="Cro/C1-type_HTH"/>
</dbReference>